<comment type="caution">
    <text evidence="1">The sequence shown here is derived from an EMBL/GenBank/DDBJ whole genome shotgun (WGS) entry which is preliminary data.</text>
</comment>
<organism evidence="1 2">
    <name type="scientific">Chryseobacterium luteum</name>
    <dbReference type="NCBI Taxonomy" id="421531"/>
    <lineage>
        <taxon>Bacteria</taxon>
        <taxon>Pseudomonadati</taxon>
        <taxon>Bacteroidota</taxon>
        <taxon>Flavobacteriia</taxon>
        <taxon>Flavobacteriales</taxon>
        <taxon>Weeksellaceae</taxon>
        <taxon>Chryseobacterium group</taxon>
        <taxon>Chryseobacterium</taxon>
    </lineage>
</organism>
<proteinExistence type="predicted"/>
<accession>A0A085ZV36</accession>
<keyword evidence="2" id="KW-1185">Reference proteome</keyword>
<protein>
    <submittedName>
        <fullName evidence="1">Uncharacterized protein</fullName>
    </submittedName>
</protein>
<dbReference type="AlphaFoldDB" id="A0A085ZV36"/>
<dbReference type="RefSeq" id="WP_034702744.1">
    <property type="nucleotide sequence ID" value="NZ_JPRO01000003.1"/>
</dbReference>
<reference evidence="1 2" key="1">
    <citation type="submission" date="2014-07" db="EMBL/GenBank/DDBJ databases">
        <title>Genome of Chryseobacterium luteum DSM 18605.</title>
        <authorList>
            <person name="Stropko S.J."/>
            <person name="Pipes S.E."/>
            <person name="Newman J.D."/>
        </authorList>
    </citation>
    <scope>NUCLEOTIDE SEQUENCE [LARGE SCALE GENOMIC DNA]</scope>
    <source>
        <strain evidence="1 2">DSM 18605</strain>
    </source>
</reference>
<evidence type="ECO:0000313" key="1">
    <source>
        <dbReference type="EMBL" id="KFF08300.1"/>
    </source>
</evidence>
<name>A0A085ZV36_9FLAO</name>
<sequence length="59" mass="6538">MELQRVLPSMLLLATHHVDLGLSVETITAKGLNNFPLLKAGDNTLVGNINRIQKHLKHL</sequence>
<gene>
    <name evidence="1" type="ORF">IX38_05905</name>
</gene>
<dbReference type="EMBL" id="JPRO01000003">
    <property type="protein sequence ID" value="KFF08300.1"/>
    <property type="molecule type" value="Genomic_DNA"/>
</dbReference>
<dbReference type="Proteomes" id="UP000028703">
    <property type="component" value="Unassembled WGS sequence"/>
</dbReference>
<evidence type="ECO:0000313" key="2">
    <source>
        <dbReference type="Proteomes" id="UP000028703"/>
    </source>
</evidence>